<evidence type="ECO:0000256" key="2">
    <source>
        <dbReference type="ARBA" id="ARBA00022771"/>
    </source>
</evidence>
<dbReference type="Gene3D" id="3.30.40.10">
    <property type="entry name" value="Zinc/RING finger domain, C3HC4 (zinc finger)"/>
    <property type="match status" value="1"/>
</dbReference>
<dbReference type="InterPro" id="IPR013083">
    <property type="entry name" value="Znf_RING/FYVE/PHD"/>
</dbReference>
<dbReference type="EMBL" id="JATAAI010000004">
    <property type="protein sequence ID" value="KAK1746600.1"/>
    <property type="molecule type" value="Genomic_DNA"/>
</dbReference>
<proteinExistence type="predicted"/>
<keyword evidence="1" id="KW-0479">Metal-binding</keyword>
<dbReference type="InterPro" id="IPR001841">
    <property type="entry name" value="Znf_RING"/>
</dbReference>
<organism evidence="7 8">
    <name type="scientific">Skeletonema marinoi</name>
    <dbReference type="NCBI Taxonomy" id="267567"/>
    <lineage>
        <taxon>Eukaryota</taxon>
        <taxon>Sar</taxon>
        <taxon>Stramenopiles</taxon>
        <taxon>Ochrophyta</taxon>
        <taxon>Bacillariophyta</taxon>
        <taxon>Coscinodiscophyceae</taxon>
        <taxon>Thalassiosirophycidae</taxon>
        <taxon>Thalassiosirales</taxon>
        <taxon>Skeletonemataceae</taxon>
        <taxon>Skeletonema</taxon>
        <taxon>Skeletonema marinoi-dohrnii complex</taxon>
    </lineage>
</organism>
<dbReference type="Proteomes" id="UP001224775">
    <property type="component" value="Unassembled WGS sequence"/>
</dbReference>
<dbReference type="PROSITE" id="PS50089">
    <property type="entry name" value="ZF_RING_2"/>
    <property type="match status" value="1"/>
</dbReference>
<keyword evidence="8" id="KW-1185">Reference proteome</keyword>
<evidence type="ECO:0000256" key="3">
    <source>
        <dbReference type="ARBA" id="ARBA00022833"/>
    </source>
</evidence>
<evidence type="ECO:0000256" key="5">
    <source>
        <dbReference type="SAM" id="MobiDB-lite"/>
    </source>
</evidence>
<reference evidence="7" key="1">
    <citation type="submission" date="2023-06" db="EMBL/GenBank/DDBJ databases">
        <title>Survivors Of The Sea: Transcriptome response of Skeletonema marinoi to long-term dormancy.</title>
        <authorList>
            <person name="Pinder M.I.M."/>
            <person name="Kourtchenko O."/>
            <person name="Robertson E.K."/>
            <person name="Larsson T."/>
            <person name="Maumus F."/>
            <person name="Osuna-Cruz C.M."/>
            <person name="Vancaester E."/>
            <person name="Stenow R."/>
            <person name="Vandepoele K."/>
            <person name="Ploug H."/>
            <person name="Bruchert V."/>
            <person name="Godhe A."/>
            <person name="Topel M."/>
        </authorList>
    </citation>
    <scope>NUCLEOTIDE SEQUENCE</scope>
    <source>
        <strain evidence="7">R05AC</strain>
    </source>
</reference>
<sequence length="415" mass="46586">MVECVICLETAKKPVKLPCKHQFCGECFEGWRSKYVVSADAITDVLDRQCPCCRATIPPSKEQVSILKATRSLKQTCEERGDQNTPDYRQICEDLKKIEAQIGKDWDGVTVLEEETTEQDVVMPGYIAHKRDLKTFMRWFDAANPAKLDRANARLPDGMRSIPLLTFAIMMPSNIDLMRFLMQRGADVNKRSASGATPLSAVCEMGDSVNSALDHNQALEAAKLLLSWGANYVDDPSSMGSKQCCILRAQAQRNNELVSILQSELCGRRCELVDLSSQSELNGRTCVVEEYIKTSNQYVVTVEGRKQEMIFVSPGNLKRRDRTTDDCGYYIEFKNGRFIRNDFDSKDEYQAFLSSMNRDEQPAVDPNAEAKAEQAAADLLAELGIEDDVTEKKTKTQSNNNGKKNKKKGKKGKKK</sequence>
<keyword evidence="3" id="KW-0862">Zinc</keyword>
<evidence type="ECO:0000313" key="8">
    <source>
        <dbReference type="Proteomes" id="UP001224775"/>
    </source>
</evidence>
<dbReference type="SUPFAM" id="SSF57850">
    <property type="entry name" value="RING/U-box"/>
    <property type="match status" value="1"/>
</dbReference>
<dbReference type="Pfam" id="PF00097">
    <property type="entry name" value="zf-C3HC4"/>
    <property type="match status" value="1"/>
</dbReference>
<evidence type="ECO:0000259" key="6">
    <source>
        <dbReference type="PROSITE" id="PS50089"/>
    </source>
</evidence>
<feature type="region of interest" description="Disordered" evidence="5">
    <location>
        <begin position="387"/>
        <end position="415"/>
    </location>
</feature>
<dbReference type="Gene3D" id="1.25.40.20">
    <property type="entry name" value="Ankyrin repeat-containing domain"/>
    <property type="match status" value="1"/>
</dbReference>
<dbReference type="SUPFAM" id="SSF48403">
    <property type="entry name" value="Ankyrin repeat"/>
    <property type="match status" value="1"/>
</dbReference>
<dbReference type="AlphaFoldDB" id="A0AAD8YK68"/>
<accession>A0AAD8YK68</accession>
<evidence type="ECO:0000313" key="7">
    <source>
        <dbReference type="EMBL" id="KAK1746600.1"/>
    </source>
</evidence>
<evidence type="ECO:0000256" key="1">
    <source>
        <dbReference type="ARBA" id="ARBA00022723"/>
    </source>
</evidence>
<dbReference type="InterPro" id="IPR018957">
    <property type="entry name" value="Znf_C3HC4_RING-type"/>
</dbReference>
<dbReference type="GO" id="GO:0008270">
    <property type="term" value="F:zinc ion binding"/>
    <property type="evidence" value="ECO:0007669"/>
    <property type="project" value="UniProtKB-KW"/>
</dbReference>
<name>A0AAD8YK68_9STRA</name>
<comment type="caution">
    <text evidence="7">The sequence shown here is derived from an EMBL/GenBank/DDBJ whole genome shotgun (WGS) entry which is preliminary data.</text>
</comment>
<protein>
    <recommendedName>
        <fullName evidence="6">RING-type domain-containing protein</fullName>
    </recommendedName>
</protein>
<dbReference type="SMART" id="SM00184">
    <property type="entry name" value="RING"/>
    <property type="match status" value="1"/>
</dbReference>
<feature type="domain" description="RING-type" evidence="6">
    <location>
        <begin position="4"/>
        <end position="54"/>
    </location>
</feature>
<dbReference type="InterPro" id="IPR036770">
    <property type="entry name" value="Ankyrin_rpt-contain_sf"/>
</dbReference>
<feature type="compositionally biased region" description="Basic residues" evidence="5">
    <location>
        <begin position="403"/>
        <end position="415"/>
    </location>
</feature>
<gene>
    <name evidence="7" type="ORF">QTG54_003207</name>
</gene>
<keyword evidence="2 4" id="KW-0863">Zinc-finger</keyword>
<evidence type="ECO:0000256" key="4">
    <source>
        <dbReference type="PROSITE-ProRule" id="PRU00175"/>
    </source>
</evidence>